<keyword evidence="2" id="KW-0175">Coiled coil</keyword>
<evidence type="ECO:0000256" key="2">
    <source>
        <dbReference type="SAM" id="Coils"/>
    </source>
</evidence>
<feature type="compositionally biased region" description="Polar residues" evidence="3">
    <location>
        <begin position="129"/>
        <end position="142"/>
    </location>
</feature>
<accession>A0AAV7QW13</accession>
<sequence>MFLPGGRNKHYTRLRNPFLKLQTLETDLCPAVLSNLEESGQVPGPKDASSSYGQGLQPDGVSCREPPLTHKDWQKEVDCVPEEQHGLATSHLLYHITDGDNPLLSPRSSIFCQSQRYVLDPESAPSPPSTQQFMMPRSSSRGNCADFKEPQTVAQLTKHIQNLKRKIRKYEERFEQERKYRPSQSDKISNPEVLKWMNDLAKERKQLKELKMKMSDDRSKALQMSQSSLQGESSGTYSATEQQGAASAQTSSVEETMESVWKRLKDKRQLLNLPENLKVTRQEKSLMKPLYDRYRIIKQLLSTATLIPTIEEEDSDDDTSQTCPELSCGIVSEIRTDEYLCCSEEESEPMYISSMDEQRAGKQSALSMSNLHEATMPELLDQLRDARADKKRLRKVLREYEDHFLRQTGRSAQKEDRIPMAEEYCEYKQIKAKLRLLEVLINKQDVSKTI</sequence>
<dbReference type="InterPro" id="IPR059029">
    <property type="entry name" value="FAM13A_dom"/>
</dbReference>
<feature type="coiled-coil region" evidence="2">
    <location>
        <begin position="376"/>
        <end position="403"/>
    </location>
</feature>
<dbReference type="Proteomes" id="UP001066276">
    <property type="component" value="Chromosome 6"/>
</dbReference>
<dbReference type="AlphaFoldDB" id="A0AAV7QW13"/>
<feature type="region of interest" description="Disordered" evidence="3">
    <location>
        <begin position="213"/>
        <end position="253"/>
    </location>
</feature>
<feature type="region of interest" description="Disordered" evidence="3">
    <location>
        <begin position="121"/>
        <end position="143"/>
    </location>
</feature>
<evidence type="ECO:0000259" key="4">
    <source>
        <dbReference type="Pfam" id="PF26116"/>
    </source>
</evidence>
<feature type="compositionally biased region" description="Polar residues" evidence="3">
    <location>
        <begin position="222"/>
        <end position="253"/>
    </location>
</feature>
<dbReference type="Pfam" id="PF26116">
    <property type="entry name" value="FAM13A"/>
    <property type="match status" value="1"/>
</dbReference>
<dbReference type="PANTHER" id="PTHR15904:SF19">
    <property type="entry name" value="PROTEIN FAM13C"/>
    <property type="match status" value="1"/>
</dbReference>
<feature type="region of interest" description="Disordered" evidence="3">
    <location>
        <begin position="38"/>
        <end position="68"/>
    </location>
</feature>
<feature type="domain" description="FAM13A-like" evidence="4">
    <location>
        <begin position="376"/>
        <end position="444"/>
    </location>
</feature>
<reference evidence="5" key="1">
    <citation type="journal article" date="2022" name="bioRxiv">
        <title>Sequencing and chromosome-scale assembly of the giantPleurodeles waltlgenome.</title>
        <authorList>
            <person name="Brown T."/>
            <person name="Elewa A."/>
            <person name="Iarovenko S."/>
            <person name="Subramanian E."/>
            <person name="Araus A.J."/>
            <person name="Petzold A."/>
            <person name="Susuki M."/>
            <person name="Suzuki K.-i.T."/>
            <person name="Hayashi T."/>
            <person name="Toyoda A."/>
            <person name="Oliveira C."/>
            <person name="Osipova E."/>
            <person name="Leigh N.D."/>
            <person name="Simon A."/>
            <person name="Yun M.H."/>
        </authorList>
    </citation>
    <scope>NUCLEOTIDE SEQUENCE</scope>
    <source>
        <strain evidence="5">20211129_DDA</strain>
        <tissue evidence="5">Liver</tissue>
    </source>
</reference>
<keyword evidence="6" id="KW-1185">Reference proteome</keyword>
<dbReference type="PANTHER" id="PTHR15904">
    <property type="entry name" value="FAM13"/>
    <property type="match status" value="1"/>
</dbReference>
<dbReference type="EMBL" id="JANPWB010000010">
    <property type="protein sequence ID" value="KAJ1144601.1"/>
    <property type="molecule type" value="Genomic_DNA"/>
</dbReference>
<evidence type="ECO:0000313" key="5">
    <source>
        <dbReference type="EMBL" id="KAJ1144601.1"/>
    </source>
</evidence>
<evidence type="ECO:0000313" key="6">
    <source>
        <dbReference type="Proteomes" id="UP001066276"/>
    </source>
</evidence>
<proteinExistence type="inferred from homology"/>
<protein>
    <recommendedName>
        <fullName evidence="4">FAM13A-like domain-containing protein</fullName>
    </recommendedName>
</protein>
<name>A0AAV7QW13_PLEWA</name>
<organism evidence="5 6">
    <name type="scientific">Pleurodeles waltl</name>
    <name type="common">Iberian ribbed newt</name>
    <dbReference type="NCBI Taxonomy" id="8319"/>
    <lineage>
        <taxon>Eukaryota</taxon>
        <taxon>Metazoa</taxon>
        <taxon>Chordata</taxon>
        <taxon>Craniata</taxon>
        <taxon>Vertebrata</taxon>
        <taxon>Euteleostomi</taxon>
        <taxon>Amphibia</taxon>
        <taxon>Batrachia</taxon>
        <taxon>Caudata</taxon>
        <taxon>Salamandroidea</taxon>
        <taxon>Salamandridae</taxon>
        <taxon>Pleurodelinae</taxon>
        <taxon>Pleurodeles</taxon>
    </lineage>
</organism>
<comment type="similarity">
    <text evidence="1">Belongs to the FAM13 family.</text>
</comment>
<evidence type="ECO:0000256" key="3">
    <source>
        <dbReference type="SAM" id="MobiDB-lite"/>
    </source>
</evidence>
<comment type="caution">
    <text evidence="5">The sequence shown here is derived from an EMBL/GenBank/DDBJ whole genome shotgun (WGS) entry which is preliminary data.</text>
</comment>
<dbReference type="InterPro" id="IPR039102">
    <property type="entry name" value="FAM13"/>
</dbReference>
<evidence type="ECO:0000256" key="1">
    <source>
        <dbReference type="ARBA" id="ARBA00007549"/>
    </source>
</evidence>
<gene>
    <name evidence="5" type="ORF">NDU88_010899</name>
</gene>